<accession>A0A418YBR6</accession>
<protein>
    <submittedName>
        <fullName evidence="4">ABC transporter substrate-binding protein</fullName>
    </submittedName>
</protein>
<dbReference type="AlphaFoldDB" id="A0A418YBR6"/>
<dbReference type="Pfam" id="PF13407">
    <property type="entry name" value="Peripla_BP_4"/>
    <property type="match status" value="1"/>
</dbReference>
<feature type="domain" description="Periplasmic binding protein" evidence="3">
    <location>
        <begin position="71"/>
        <end position="329"/>
    </location>
</feature>
<gene>
    <name evidence="4" type="ORF">D1Z90_15590</name>
</gene>
<dbReference type="InterPro" id="IPR050555">
    <property type="entry name" value="Bact_Solute-Bind_Prot2"/>
</dbReference>
<evidence type="ECO:0000256" key="1">
    <source>
        <dbReference type="ARBA" id="ARBA00004418"/>
    </source>
</evidence>
<dbReference type="OrthoDB" id="9784024at2"/>
<sequence>MRCKGWLTPWIGLILIWPMMLCAQQNADFWHLEEFYETFPQQKKLSVDFAERIKSAGQPLVKRNDPIRIFVVYPGHQVSDYWRRSIKSLTARLDELNVAYQIYHHSTRPAVAIEQQKRLIKKALRYQTDYFIFTLDVDQHQELVSTILLKSNMKLILQNITTPFFRWQSVPPFMYVGFDHFKGTELLSQYYQQKYPKAKYSLVYRSPGYISQARGDSFIALQKAHGGHLVASEYTDASLHGAKRKAYEMLQQETDIEYIYACSTDVAFGVRRALERLGLADRIAVNGWGGGEQELKAILEGELDVTVMRMSDDNGVAMAEGIALDLQGKKHLVPQVFSGEFKLVTKATSPIEIEQYKRYAFRYSSP</sequence>
<dbReference type="GO" id="GO:0030246">
    <property type="term" value="F:carbohydrate binding"/>
    <property type="evidence" value="ECO:0007669"/>
    <property type="project" value="TreeGrafter"/>
</dbReference>
<dbReference type="PANTHER" id="PTHR30036">
    <property type="entry name" value="D-XYLOSE-BINDING PERIPLASMIC PROTEIN"/>
    <property type="match status" value="1"/>
</dbReference>
<evidence type="ECO:0000256" key="2">
    <source>
        <dbReference type="ARBA" id="ARBA00007639"/>
    </source>
</evidence>
<dbReference type="PANTHER" id="PTHR30036:SF7">
    <property type="entry name" value="ABC TRANSPORTER PERIPLASMIC-BINDING PROTEIN YPHF"/>
    <property type="match status" value="1"/>
</dbReference>
<dbReference type="GO" id="GO:0055085">
    <property type="term" value="P:transmembrane transport"/>
    <property type="evidence" value="ECO:0007669"/>
    <property type="project" value="UniProtKB-ARBA"/>
</dbReference>
<dbReference type="InterPro" id="IPR025997">
    <property type="entry name" value="SBP_2_dom"/>
</dbReference>
<dbReference type="SUPFAM" id="SSF53822">
    <property type="entry name" value="Periplasmic binding protein-like I"/>
    <property type="match status" value="1"/>
</dbReference>
<dbReference type="Gene3D" id="3.40.50.2300">
    <property type="match status" value="2"/>
</dbReference>
<dbReference type="Proteomes" id="UP000283255">
    <property type="component" value="Unassembled WGS sequence"/>
</dbReference>
<dbReference type="RefSeq" id="WP_119911719.1">
    <property type="nucleotide sequence ID" value="NZ_QZCH01000023.1"/>
</dbReference>
<dbReference type="EMBL" id="QZCH01000023">
    <property type="protein sequence ID" value="RJG41914.1"/>
    <property type="molecule type" value="Genomic_DNA"/>
</dbReference>
<reference evidence="4 5" key="1">
    <citation type="submission" date="2018-09" db="EMBL/GenBank/DDBJ databases">
        <authorList>
            <person name="Wang F."/>
        </authorList>
    </citation>
    <scope>NUCLEOTIDE SEQUENCE [LARGE SCALE GENOMIC DNA]</scope>
    <source>
        <strain evidence="4 5">PLHSC7-2</strain>
    </source>
</reference>
<evidence type="ECO:0000313" key="5">
    <source>
        <dbReference type="Proteomes" id="UP000283255"/>
    </source>
</evidence>
<comment type="subcellular location">
    <subcellularLocation>
        <location evidence="1">Periplasm</location>
    </subcellularLocation>
</comment>
<dbReference type="GO" id="GO:0030288">
    <property type="term" value="C:outer membrane-bounded periplasmic space"/>
    <property type="evidence" value="ECO:0007669"/>
    <property type="project" value="TreeGrafter"/>
</dbReference>
<dbReference type="InterPro" id="IPR028082">
    <property type="entry name" value="Peripla_BP_I"/>
</dbReference>
<comment type="caution">
    <text evidence="4">The sequence shown here is derived from an EMBL/GenBank/DDBJ whole genome shotgun (WGS) entry which is preliminary data.</text>
</comment>
<comment type="similarity">
    <text evidence="2">Belongs to the bacterial solute-binding protein 2 family.</text>
</comment>
<evidence type="ECO:0000259" key="3">
    <source>
        <dbReference type="Pfam" id="PF13407"/>
    </source>
</evidence>
<proteinExistence type="inferred from homology"/>
<reference evidence="4 5" key="2">
    <citation type="submission" date="2019-01" db="EMBL/GenBank/DDBJ databases">
        <title>Motilimonas pumilus sp. nov., isolated from the gut of sea cucumber (Apostichopus japonicus).</title>
        <authorList>
            <person name="Wang F.-Q."/>
            <person name="Ren L.-H."/>
            <person name="Lin Y.-W."/>
            <person name="Sun G.-H."/>
            <person name="Du Z.-J."/>
            <person name="Zhao J.-X."/>
            <person name="Liu X.-J."/>
            <person name="Liu L.-J."/>
        </authorList>
    </citation>
    <scope>NUCLEOTIDE SEQUENCE [LARGE SCALE GENOMIC DNA]</scope>
    <source>
        <strain evidence="4 5">PLHSC7-2</strain>
    </source>
</reference>
<evidence type="ECO:0000313" key="4">
    <source>
        <dbReference type="EMBL" id="RJG41914.1"/>
    </source>
</evidence>
<keyword evidence="5" id="KW-1185">Reference proteome</keyword>
<organism evidence="4 5">
    <name type="scientific">Motilimonas pumila</name>
    <dbReference type="NCBI Taxonomy" id="2303987"/>
    <lineage>
        <taxon>Bacteria</taxon>
        <taxon>Pseudomonadati</taxon>
        <taxon>Pseudomonadota</taxon>
        <taxon>Gammaproteobacteria</taxon>
        <taxon>Alteromonadales</taxon>
        <taxon>Alteromonadales genera incertae sedis</taxon>
        <taxon>Motilimonas</taxon>
    </lineage>
</organism>
<name>A0A418YBR6_9GAMM</name>